<accession>A0A3G2UT08</accession>
<dbReference type="PANTHER" id="PTHR47271">
    <property type="entry name" value="ARGININE DEIMINASE"/>
    <property type="match status" value="1"/>
</dbReference>
<proteinExistence type="predicted"/>
<gene>
    <name evidence="4" type="ORF">EBF16_10540</name>
</gene>
<dbReference type="GO" id="GO:0019546">
    <property type="term" value="P:L-arginine deiminase pathway"/>
    <property type="evidence" value="ECO:0007669"/>
    <property type="project" value="TreeGrafter"/>
</dbReference>
<dbReference type="EC" id="3.5.3.6" evidence="2"/>
<evidence type="ECO:0000313" key="5">
    <source>
        <dbReference type="Proteomes" id="UP000280708"/>
    </source>
</evidence>
<evidence type="ECO:0000256" key="1">
    <source>
        <dbReference type="ARBA" id="ARBA00005213"/>
    </source>
</evidence>
<evidence type="ECO:0000256" key="3">
    <source>
        <dbReference type="ARBA" id="ARBA00049429"/>
    </source>
</evidence>
<dbReference type="PANTHER" id="PTHR47271:SF2">
    <property type="entry name" value="ARGININE DEIMINASE"/>
    <property type="match status" value="1"/>
</dbReference>
<name>A0A3G2UT08_SPHYA</name>
<evidence type="ECO:0000313" key="4">
    <source>
        <dbReference type="EMBL" id="AYO77288.1"/>
    </source>
</evidence>
<dbReference type="Proteomes" id="UP000280708">
    <property type="component" value="Chromosome"/>
</dbReference>
<dbReference type="Pfam" id="PF19420">
    <property type="entry name" value="DDAH_eukar"/>
    <property type="match status" value="1"/>
</dbReference>
<dbReference type="GO" id="GO:0016990">
    <property type="term" value="F:arginine deiminase activity"/>
    <property type="evidence" value="ECO:0007669"/>
    <property type="project" value="UniProtKB-EC"/>
</dbReference>
<reference evidence="4 5" key="1">
    <citation type="submission" date="2018-10" db="EMBL/GenBank/DDBJ databases">
        <title>Characterization and genome analysis of a novel bacterium Sphingobium yanoikuyae SJTF8 capable of degrading PAHs.</title>
        <authorList>
            <person name="Yin C."/>
            <person name="Xiong W."/>
            <person name="Liang R."/>
        </authorList>
    </citation>
    <scope>NUCLEOTIDE SEQUENCE [LARGE SCALE GENOMIC DNA]</scope>
    <source>
        <strain evidence="4 5">SJTF8</strain>
    </source>
</reference>
<sequence>MTMKVEFGAFDGGMVGKVPPAYLESHVVSETDRLTDVILCQPLHLTPVPCCAVTREALASGFTTDAAEALRQHNMLVEALERHGVRCHSLVPSPDLPDMCFTRDIGVATPWGMTALNPAMPHRRGEVDALLETCAEWNMPVRQITRGTIEGGDVCVAREGLLIVGQSGERSCAAGAEEFAAPFRAAGWDVLLCPFHADHLHLDTIFCMVEKDEAIGCLELLDPTFVEALYERGIKVIPMPTALSSSLGCNILSLGGRRILTSATDAVVTSALRKAGYAVDEIDISQFAACGGGIHCLTQPLRRIPA</sequence>
<organism evidence="4 5">
    <name type="scientific">Sphingobium yanoikuyae</name>
    <name type="common">Sphingomonas yanoikuyae</name>
    <dbReference type="NCBI Taxonomy" id="13690"/>
    <lineage>
        <taxon>Bacteria</taxon>
        <taxon>Pseudomonadati</taxon>
        <taxon>Pseudomonadota</taxon>
        <taxon>Alphaproteobacteria</taxon>
        <taxon>Sphingomonadales</taxon>
        <taxon>Sphingomonadaceae</taxon>
        <taxon>Sphingobium</taxon>
    </lineage>
</organism>
<comment type="catalytic activity">
    <reaction evidence="3">
        <text>L-arginine + H2O = L-citrulline + NH4(+)</text>
        <dbReference type="Rhea" id="RHEA:19597"/>
        <dbReference type="ChEBI" id="CHEBI:15377"/>
        <dbReference type="ChEBI" id="CHEBI:28938"/>
        <dbReference type="ChEBI" id="CHEBI:32682"/>
        <dbReference type="ChEBI" id="CHEBI:57743"/>
        <dbReference type="EC" id="3.5.3.6"/>
    </reaction>
</comment>
<evidence type="ECO:0000256" key="2">
    <source>
        <dbReference type="ARBA" id="ARBA00012171"/>
    </source>
</evidence>
<protein>
    <recommendedName>
        <fullName evidence="2">arginine deiminase</fullName>
        <ecNumber evidence="2">3.5.3.6</ecNumber>
    </recommendedName>
</protein>
<dbReference type="EMBL" id="CP033230">
    <property type="protein sequence ID" value="AYO77288.1"/>
    <property type="molecule type" value="Genomic_DNA"/>
</dbReference>
<dbReference type="SUPFAM" id="SSF55909">
    <property type="entry name" value="Pentein"/>
    <property type="match status" value="1"/>
</dbReference>
<dbReference type="Gene3D" id="3.75.10.10">
    <property type="entry name" value="L-arginine/glycine Amidinotransferase, Chain A"/>
    <property type="match status" value="1"/>
</dbReference>
<comment type="pathway">
    <text evidence="1">Amino-acid degradation; L-arginine degradation via ADI pathway; carbamoyl phosphate from L-arginine: step 1/2.</text>
</comment>
<dbReference type="AlphaFoldDB" id="A0A3G2UT08"/>